<evidence type="ECO:0000313" key="3">
    <source>
        <dbReference type="EMBL" id="QQN57138.1"/>
    </source>
</evidence>
<name>A0A7T7UVS8_9FLAO</name>
<feature type="transmembrane region" description="Helical" evidence="1">
    <location>
        <begin position="147"/>
        <end position="166"/>
    </location>
</feature>
<reference evidence="3 4" key="1">
    <citation type="submission" date="2020-12" db="EMBL/GenBank/DDBJ databases">
        <title>FDA dAtabase for Regulatory Grade micrObial Sequences (FDA-ARGOS): Supporting development and validation of Infectious Disease Dx tests.</title>
        <authorList>
            <person name="Kerrigan L."/>
            <person name="Long C."/>
            <person name="Tallon L."/>
            <person name="Sadzewicz L."/>
            <person name="Zhao X."/>
            <person name="Boylan J."/>
            <person name="Ott S."/>
            <person name="Bowen H."/>
            <person name="Vavikolanu K."/>
            <person name="Mehta A."/>
            <person name="Aluvathingal J."/>
            <person name="Nadendla S."/>
            <person name="Yan Y."/>
            <person name="Sichtig H."/>
        </authorList>
    </citation>
    <scope>NUCLEOTIDE SEQUENCE [LARGE SCALE GENOMIC DNA]</scope>
    <source>
        <strain evidence="3 4">FDAARGOS_1031</strain>
    </source>
</reference>
<dbReference type="InterPro" id="IPR025738">
    <property type="entry name" value="BatD"/>
</dbReference>
<dbReference type="GeneID" id="93131518"/>
<organism evidence="3 4">
    <name type="scientific">Elizabethkingia bruuniana</name>
    <dbReference type="NCBI Taxonomy" id="1756149"/>
    <lineage>
        <taxon>Bacteria</taxon>
        <taxon>Pseudomonadati</taxon>
        <taxon>Bacteroidota</taxon>
        <taxon>Flavobacteriia</taxon>
        <taxon>Flavobacteriales</taxon>
        <taxon>Weeksellaceae</taxon>
        <taxon>Elizabethkingia</taxon>
    </lineage>
</organism>
<keyword evidence="1" id="KW-0472">Membrane</keyword>
<accession>A0A7T7UVS8</accession>
<dbReference type="OrthoDB" id="9807384at2"/>
<dbReference type="EMBL" id="CP067018">
    <property type="protein sequence ID" value="QQN57138.1"/>
    <property type="molecule type" value="Genomic_DNA"/>
</dbReference>
<evidence type="ECO:0000256" key="2">
    <source>
        <dbReference type="SAM" id="SignalP"/>
    </source>
</evidence>
<keyword evidence="4" id="KW-1185">Reference proteome</keyword>
<dbReference type="RefSeq" id="WP_078674678.1">
    <property type="nucleotide sequence ID" value="NZ_CAJJUP010000001.1"/>
</dbReference>
<dbReference type="Pfam" id="PF13584">
    <property type="entry name" value="BatD"/>
    <property type="match status" value="1"/>
</dbReference>
<keyword evidence="1" id="KW-0812">Transmembrane</keyword>
<protein>
    <recommendedName>
        <fullName evidence="5">Protein BatD</fullName>
    </recommendedName>
</protein>
<evidence type="ECO:0008006" key="5">
    <source>
        <dbReference type="Google" id="ProtNLM"/>
    </source>
</evidence>
<gene>
    <name evidence="3" type="ORF">I6H88_11795</name>
</gene>
<proteinExistence type="predicted"/>
<feature type="chain" id="PRO_5032895087" description="Protein BatD" evidence="2">
    <location>
        <begin position="20"/>
        <end position="299"/>
    </location>
</feature>
<dbReference type="Proteomes" id="UP000595426">
    <property type="component" value="Chromosome"/>
</dbReference>
<evidence type="ECO:0000313" key="4">
    <source>
        <dbReference type="Proteomes" id="UP000595426"/>
    </source>
</evidence>
<feature type="signal peptide" evidence="2">
    <location>
        <begin position="1"/>
        <end position="19"/>
    </location>
</feature>
<keyword evidence="2" id="KW-0732">Signal</keyword>
<keyword evidence="1" id="KW-1133">Transmembrane helix</keyword>
<evidence type="ECO:0000256" key="1">
    <source>
        <dbReference type="SAM" id="Phobius"/>
    </source>
</evidence>
<sequence>MMKRIFLFCFIAISLLGFGQTLSSQLSDNTLVLGEQGEFKINVSNVTGLDVQAAPKNEILPFHFEILSDSIQRTPNLYTRTIKFQVFEEGKFKIPPIEIKAGDKVLTTIPYEVEVINTAKKGEQINDIMNNKDVELGWQDYWSLYKFYIWIALVVIAIIVLIWMLVKWGRAKKSSPTVKTNFTLQELEKLRSKKYIENNDFRSFYIELIDITRNFLSGQYGFPAKELLTDDLLDYMKGQNKISEANENILAEVFERGDLAKFAKVIPSHTEMEADFNNIKEFVKRSYKDIEFENLRKHV</sequence>
<dbReference type="AlphaFoldDB" id="A0A7T7UVS8"/>